<dbReference type="Proteomes" id="UP001151760">
    <property type="component" value="Unassembled WGS sequence"/>
</dbReference>
<protein>
    <submittedName>
        <fullName evidence="2">Uncharacterized protein</fullName>
    </submittedName>
</protein>
<proteinExistence type="predicted"/>
<evidence type="ECO:0000256" key="1">
    <source>
        <dbReference type="SAM" id="MobiDB-lite"/>
    </source>
</evidence>
<comment type="caution">
    <text evidence="2">The sequence shown here is derived from an EMBL/GenBank/DDBJ whole genome shotgun (WGS) entry which is preliminary data.</text>
</comment>
<feature type="region of interest" description="Disordered" evidence="1">
    <location>
        <begin position="1"/>
        <end position="49"/>
    </location>
</feature>
<organism evidence="2 3">
    <name type="scientific">Tanacetum coccineum</name>
    <dbReference type="NCBI Taxonomy" id="301880"/>
    <lineage>
        <taxon>Eukaryota</taxon>
        <taxon>Viridiplantae</taxon>
        <taxon>Streptophyta</taxon>
        <taxon>Embryophyta</taxon>
        <taxon>Tracheophyta</taxon>
        <taxon>Spermatophyta</taxon>
        <taxon>Magnoliopsida</taxon>
        <taxon>eudicotyledons</taxon>
        <taxon>Gunneridae</taxon>
        <taxon>Pentapetalae</taxon>
        <taxon>asterids</taxon>
        <taxon>campanulids</taxon>
        <taxon>Asterales</taxon>
        <taxon>Asteraceae</taxon>
        <taxon>Asteroideae</taxon>
        <taxon>Anthemideae</taxon>
        <taxon>Anthemidinae</taxon>
        <taxon>Tanacetum</taxon>
    </lineage>
</organism>
<feature type="compositionally biased region" description="Basic and acidic residues" evidence="1">
    <location>
        <begin position="1"/>
        <end position="14"/>
    </location>
</feature>
<evidence type="ECO:0000313" key="2">
    <source>
        <dbReference type="EMBL" id="GJS70411.1"/>
    </source>
</evidence>
<dbReference type="EMBL" id="BQNB010009933">
    <property type="protein sequence ID" value="GJS70411.1"/>
    <property type="molecule type" value="Genomic_DNA"/>
</dbReference>
<gene>
    <name evidence="2" type="ORF">Tco_0703252</name>
</gene>
<feature type="compositionally biased region" description="Acidic residues" evidence="1">
    <location>
        <begin position="38"/>
        <end position="49"/>
    </location>
</feature>
<reference evidence="2" key="1">
    <citation type="journal article" date="2022" name="Int. J. Mol. Sci.">
        <title>Draft Genome of Tanacetum Coccineum: Genomic Comparison of Closely Related Tanacetum-Family Plants.</title>
        <authorList>
            <person name="Yamashiro T."/>
            <person name="Shiraishi A."/>
            <person name="Nakayama K."/>
            <person name="Satake H."/>
        </authorList>
    </citation>
    <scope>NUCLEOTIDE SEQUENCE</scope>
</reference>
<name>A0ABQ4XZU1_9ASTR</name>
<accession>A0ABQ4XZU1</accession>
<sequence length="49" mass="5789">RAEKSNEEAIKDEREPMEDYGVSDSDDHLVSNNAPDYANEEEEQYKERR</sequence>
<reference evidence="2" key="2">
    <citation type="submission" date="2022-01" db="EMBL/GenBank/DDBJ databases">
        <authorList>
            <person name="Yamashiro T."/>
            <person name="Shiraishi A."/>
            <person name="Satake H."/>
            <person name="Nakayama K."/>
        </authorList>
    </citation>
    <scope>NUCLEOTIDE SEQUENCE</scope>
</reference>
<keyword evidence="3" id="KW-1185">Reference proteome</keyword>
<evidence type="ECO:0000313" key="3">
    <source>
        <dbReference type="Proteomes" id="UP001151760"/>
    </source>
</evidence>
<feature type="non-terminal residue" evidence="2">
    <location>
        <position position="1"/>
    </location>
</feature>